<sequence length="161" mass="15988">MAEVSPLNPIHAPFFGLAGVACAMILSATGAAYGTAKAGIAIAGVGTFAPNLIMKSLISVIMSGIIAVYGLVIAVLIAGNLGPHNTYSLFSGVVHLAAGLSVGFAGLAAGYAIGIVGNAGVRAFLLQGKVYVGMVLVLIFAEVLGLYGLIVGLILNTKTSG</sequence>
<comment type="subcellular location">
    <subcellularLocation>
        <location evidence="1 11">Vacuole membrane</location>
        <topology evidence="1 11">Multi-pass membrane protein</topology>
    </subcellularLocation>
</comment>
<keyword evidence="6 11" id="KW-1133">Transmembrane helix</keyword>
<feature type="transmembrane region" description="Helical" evidence="11">
    <location>
        <begin position="12"/>
        <end position="36"/>
    </location>
</feature>
<dbReference type="PANTHER" id="PTHR10263">
    <property type="entry name" value="V-TYPE PROTON ATPASE PROTEOLIPID SUBUNIT"/>
    <property type="match status" value="1"/>
</dbReference>
<evidence type="ECO:0000256" key="1">
    <source>
        <dbReference type="ARBA" id="ARBA00004128"/>
    </source>
</evidence>
<evidence type="ECO:0000256" key="5">
    <source>
        <dbReference type="ARBA" id="ARBA00022781"/>
    </source>
</evidence>
<evidence type="ECO:0000256" key="10">
    <source>
        <dbReference type="ARBA" id="ARBA00046480"/>
    </source>
</evidence>
<evidence type="ECO:0000256" key="11">
    <source>
        <dbReference type="RuleBase" id="RU363060"/>
    </source>
</evidence>
<dbReference type="OrthoDB" id="1744869at2759"/>
<keyword evidence="4 11" id="KW-0812">Transmembrane</keyword>
<dbReference type="InterPro" id="IPR000245">
    <property type="entry name" value="ATPase_proteolipid_csu"/>
</dbReference>
<gene>
    <name evidence="13" type="ORF">PCON_11994</name>
</gene>
<reference evidence="13 14" key="1">
    <citation type="journal article" date="2013" name="PLoS Genet.">
        <title>The genome and development-dependent transcriptomes of Pyronema confluens: a window into fungal evolution.</title>
        <authorList>
            <person name="Traeger S."/>
            <person name="Altegoer F."/>
            <person name="Freitag M."/>
            <person name="Gabaldon T."/>
            <person name="Kempken F."/>
            <person name="Kumar A."/>
            <person name="Marcet-Houben M."/>
            <person name="Poggeler S."/>
            <person name="Stajich J.E."/>
            <person name="Nowrousian M."/>
        </authorList>
    </citation>
    <scope>NUCLEOTIDE SEQUENCE [LARGE SCALE GENOMIC DNA]</scope>
    <source>
        <strain evidence="14">CBS 100304</strain>
        <tissue evidence="13">Vegetative mycelium</tissue>
    </source>
</reference>
<comment type="function">
    <text evidence="9">Proton-conducting pore forming subunit of the V0 complex of vacuolar(H+)-ATPase (V-ATPase), a multisubunit enzyme composed of a peripheral complex (V1) that hydrolyzes ATP and a membrane integral complex (V0) that translocates protons. V-ATPase is responsible for acidifying and maintaining the pH of intracellular compartments.</text>
</comment>
<keyword evidence="8 11" id="KW-0472">Membrane</keyword>
<evidence type="ECO:0000256" key="9">
    <source>
        <dbReference type="ARBA" id="ARBA00045519"/>
    </source>
</evidence>
<feature type="domain" description="V-ATPase proteolipid subunit C-like" evidence="12">
    <location>
        <begin position="19"/>
        <end position="77"/>
    </location>
</feature>
<accession>U4LK28</accession>
<dbReference type="Proteomes" id="UP000018144">
    <property type="component" value="Unassembled WGS sequence"/>
</dbReference>
<evidence type="ECO:0000256" key="3">
    <source>
        <dbReference type="ARBA" id="ARBA00022448"/>
    </source>
</evidence>
<dbReference type="FunFam" id="1.20.120.610:FF:000001">
    <property type="entry name" value="V-type proton ATPase proteolipid subunit"/>
    <property type="match status" value="1"/>
</dbReference>
<evidence type="ECO:0000256" key="7">
    <source>
        <dbReference type="ARBA" id="ARBA00023065"/>
    </source>
</evidence>
<dbReference type="InterPro" id="IPR011555">
    <property type="entry name" value="ATPase_proteolipid_su_C_euk"/>
</dbReference>
<dbReference type="GO" id="GO:0005774">
    <property type="term" value="C:vacuolar membrane"/>
    <property type="evidence" value="ECO:0007669"/>
    <property type="project" value="UniProtKB-SubCell"/>
</dbReference>
<dbReference type="STRING" id="1076935.U4LK28"/>
<feature type="transmembrane region" description="Helical" evidence="11">
    <location>
        <begin position="93"/>
        <end position="118"/>
    </location>
</feature>
<evidence type="ECO:0000256" key="2">
    <source>
        <dbReference type="ARBA" id="ARBA00007296"/>
    </source>
</evidence>
<comment type="subunit">
    <text evidence="10 11">V-ATPase is a heteromultimeric enzyme composed of a peripheral catalytic V1 complex (components A to H) attached to an integral membrane V0 proton pore complex (components: a, c, c', c'', d, e, f and VOA1). The decameric c-ring forms the proton-conducting pore, and is composed of eight proteolipid subunits c, one subunit c' and one subunit c''.</text>
</comment>
<evidence type="ECO:0000256" key="4">
    <source>
        <dbReference type="ARBA" id="ARBA00022692"/>
    </source>
</evidence>
<dbReference type="NCBIfam" id="TIGR01100">
    <property type="entry name" value="V_ATP_synt_C"/>
    <property type="match status" value="1"/>
</dbReference>
<dbReference type="InterPro" id="IPR035921">
    <property type="entry name" value="F/V-ATP_Csub_sf"/>
</dbReference>
<proteinExistence type="inferred from homology"/>
<dbReference type="SUPFAM" id="SSF81333">
    <property type="entry name" value="F1F0 ATP synthase subunit C"/>
    <property type="match status" value="1"/>
</dbReference>
<keyword evidence="5 11" id="KW-0375">Hydrogen ion transport</keyword>
<evidence type="ECO:0000256" key="6">
    <source>
        <dbReference type="ARBA" id="ARBA00022989"/>
    </source>
</evidence>
<organism evidence="13 14">
    <name type="scientific">Pyronema omphalodes (strain CBS 100304)</name>
    <name type="common">Pyronema confluens</name>
    <dbReference type="NCBI Taxonomy" id="1076935"/>
    <lineage>
        <taxon>Eukaryota</taxon>
        <taxon>Fungi</taxon>
        <taxon>Dikarya</taxon>
        <taxon>Ascomycota</taxon>
        <taxon>Pezizomycotina</taxon>
        <taxon>Pezizomycetes</taxon>
        <taxon>Pezizales</taxon>
        <taxon>Pyronemataceae</taxon>
        <taxon>Pyronema</taxon>
    </lineage>
</organism>
<feature type="domain" description="V-ATPase proteolipid subunit C-like" evidence="12">
    <location>
        <begin position="96"/>
        <end position="155"/>
    </location>
</feature>
<evidence type="ECO:0000256" key="8">
    <source>
        <dbReference type="ARBA" id="ARBA00023136"/>
    </source>
</evidence>
<dbReference type="PRINTS" id="PR00122">
    <property type="entry name" value="VACATPASE"/>
</dbReference>
<feature type="transmembrane region" description="Helical" evidence="11">
    <location>
        <begin position="130"/>
        <end position="155"/>
    </location>
</feature>
<dbReference type="EMBL" id="HF935702">
    <property type="protein sequence ID" value="CCX31917.1"/>
    <property type="molecule type" value="Genomic_DNA"/>
</dbReference>
<evidence type="ECO:0000313" key="14">
    <source>
        <dbReference type="Proteomes" id="UP000018144"/>
    </source>
</evidence>
<comment type="function">
    <text evidence="11">Proton-conducting pore forming of the V0 complex of vacuolar(H+)-ATPase (V-ATPase), a multisubunit enzyme composed of a peripheral complex (V1) that hydrolyzes ATP and a membrane integral complex (V0) that translocates protons. V-ATPase is responsible for acidifying and maintaining the pH of intracellular compartments.</text>
</comment>
<dbReference type="AlphaFoldDB" id="U4LK28"/>
<dbReference type="GO" id="GO:0046961">
    <property type="term" value="F:proton-transporting ATPase activity, rotational mechanism"/>
    <property type="evidence" value="ECO:0007669"/>
    <property type="project" value="InterPro"/>
</dbReference>
<evidence type="ECO:0000259" key="12">
    <source>
        <dbReference type="Pfam" id="PF00137"/>
    </source>
</evidence>
<dbReference type="GO" id="GO:0033179">
    <property type="term" value="C:proton-transporting V-type ATPase, V0 domain"/>
    <property type="evidence" value="ECO:0007669"/>
    <property type="project" value="InterPro"/>
</dbReference>
<keyword evidence="7 11" id="KW-0406">Ion transport</keyword>
<evidence type="ECO:0000313" key="13">
    <source>
        <dbReference type="EMBL" id="CCX31917.1"/>
    </source>
</evidence>
<protein>
    <recommendedName>
        <fullName evidence="11">V-type proton ATPase proteolipid subunit</fullName>
    </recommendedName>
</protein>
<dbReference type="eggNOG" id="KOG0232">
    <property type="taxonomic scope" value="Eukaryota"/>
</dbReference>
<keyword evidence="3 11" id="KW-0813">Transport</keyword>
<comment type="similarity">
    <text evidence="2 11">Belongs to the V-ATPase proteolipid subunit family.</text>
</comment>
<dbReference type="InterPro" id="IPR002379">
    <property type="entry name" value="ATPase_proteolipid_c-like_dom"/>
</dbReference>
<dbReference type="OMA" id="MSVCPPY"/>
<dbReference type="Pfam" id="PF00137">
    <property type="entry name" value="ATP-synt_C"/>
    <property type="match status" value="2"/>
</dbReference>
<dbReference type="CDD" id="cd18176">
    <property type="entry name" value="ATP-synt_Vo_c_ATP6C_rpt2"/>
    <property type="match status" value="1"/>
</dbReference>
<dbReference type="Gene3D" id="1.20.120.610">
    <property type="entry name" value="lithium bound rotor ring of v- atpase"/>
    <property type="match status" value="1"/>
</dbReference>
<keyword evidence="14" id="KW-1185">Reference proteome</keyword>
<name>U4LK28_PYROM</name>
<feature type="transmembrane region" description="Helical" evidence="11">
    <location>
        <begin position="57"/>
        <end position="81"/>
    </location>
</feature>
<keyword evidence="11" id="KW-0926">Vacuole</keyword>